<organism evidence="2 3">
    <name type="scientific">Caldilinea aerophila (strain DSM 14535 / JCM 11387 / NBRC 104270 / STL-6-O1)</name>
    <dbReference type="NCBI Taxonomy" id="926550"/>
    <lineage>
        <taxon>Bacteria</taxon>
        <taxon>Bacillati</taxon>
        <taxon>Chloroflexota</taxon>
        <taxon>Caldilineae</taxon>
        <taxon>Caldilineales</taxon>
        <taxon>Caldilineaceae</taxon>
        <taxon>Caldilinea</taxon>
    </lineage>
</organism>
<evidence type="ECO:0000313" key="2">
    <source>
        <dbReference type="EMBL" id="BAM00908.1"/>
    </source>
</evidence>
<dbReference type="EMBL" id="AP012337">
    <property type="protein sequence ID" value="BAM00908.1"/>
    <property type="molecule type" value="Genomic_DNA"/>
</dbReference>
<feature type="region of interest" description="Disordered" evidence="1">
    <location>
        <begin position="41"/>
        <end position="80"/>
    </location>
</feature>
<dbReference type="InterPro" id="IPR017853">
    <property type="entry name" value="GH"/>
</dbReference>
<dbReference type="HOGENOM" id="CLU_713061_0_0_0"/>
<evidence type="ECO:0000313" key="3">
    <source>
        <dbReference type="Proteomes" id="UP000007880"/>
    </source>
</evidence>
<feature type="compositionally biased region" description="Pro residues" evidence="1">
    <location>
        <begin position="47"/>
        <end position="78"/>
    </location>
</feature>
<gene>
    <name evidence="2" type="ordered locus">CLDAP_28680</name>
</gene>
<feature type="compositionally biased region" description="Low complexity" evidence="1">
    <location>
        <begin position="11"/>
        <end position="23"/>
    </location>
</feature>
<dbReference type="RefSeq" id="WP_014434135.1">
    <property type="nucleotide sequence ID" value="NC_017079.1"/>
</dbReference>
<dbReference type="Proteomes" id="UP000007880">
    <property type="component" value="Chromosome"/>
</dbReference>
<dbReference type="eggNOG" id="COG4991">
    <property type="taxonomic scope" value="Bacteria"/>
</dbReference>
<evidence type="ECO:0008006" key="4">
    <source>
        <dbReference type="Google" id="ProtNLM"/>
    </source>
</evidence>
<keyword evidence="3" id="KW-1185">Reference proteome</keyword>
<proteinExistence type="predicted"/>
<dbReference type="KEGG" id="cap:CLDAP_28680"/>
<reference evidence="2 3" key="1">
    <citation type="submission" date="2012-02" db="EMBL/GenBank/DDBJ databases">
        <title>Complete genome sequence of Caldilinea aerophila DSM 14535 (= NBRC 102666).</title>
        <authorList>
            <person name="Oguchi A."/>
            <person name="Hosoyama A."/>
            <person name="Sekine M."/>
            <person name="Fukai R."/>
            <person name="Kato Y."/>
            <person name="Nakamura S."/>
            <person name="Hanada S."/>
            <person name="Yamazaki S."/>
            <person name="Fujita N."/>
        </authorList>
    </citation>
    <scope>NUCLEOTIDE SEQUENCE [LARGE SCALE GENOMIC DNA]</scope>
    <source>
        <strain evidence="3">DSM 14535 / JCM 11387 / NBRC 104270 / STL-6-O1</strain>
    </source>
</reference>
<dbReference type="OrthoDB" id="163688at2"/>
<name>I0I6M0_CALAS</name>
<dbReference type="AlphaFoldDB" id="I0I6M0"/>
<sequence>MALAACGRNQPTPASSPAATPSSAHGYTNYLPLIAAGEAEVAAAEPPLLPTPTKTPRPTDTPPPTPTPQATPFPPGPPSKLGLFVGHNHPSVFELLETQAVTVVKTLELDATFVADIKRISPRTRIIGRISLEQINLATLDPVAEAHRFVEALLPLADDPARRPYFDGWESYNEPVAANAEEMARFADFEAERTRLLGERGIRSVIGNFGTGQPPLELWEAFFPALQAAVQYDGWLGLHEYSAPTIYHLSTAEGRGRYPGVTPQDEGWLTLRYRKVYRDILAPAGLTLPLVMTELGVDGLVQNRPGPPEARGWQEFQQYWAEHGYGLWGPGAYVEQLVWYDNAMRQNDYVLGGAIFALAPTTGWETYDIMGPCAGVLKQYLSVHAPA</sequence>
<feature type="region of interest" description="Disordered" evidence="1">
    <location>
        <begin position="1"/>
        <end position="23"/>
    </location>
</feature>
<dbReference type="SUPFAM" id="SSF51445">
    <property type="entry name" value="(Trans)glycosidases"/>
    <property type="match status" value="1"/>
</dbReference>
<accession>I0I6M0</accession>
<protein>
    <recommendedName>
        <fullName evidence="4">Asl1-like glycosyl hydrolase catalytic domain-containing protein</fullName>
    </recommendedName>
</protein>
<evidence type="ECO:0000256" key="1">
    <source>
        <dbReference type="SAM" id="MobiDB-lite"/>
    </source>
</evidence>